<protein>
    <submittedName>
        <fullName evidence="1">Uncharacterized protein</fullName>
    </submittedName>
</protein>
<evidence type="ECO:0000313" key="2">
    <source>
        <dbReference type="Proteomes" id="UP000064967"/>
    </source>
</evidence>
<reference evidence="1 2" key="1">
    <citation type="submission" date="2015-08" db="EMBL/GenBank/DDBJ databases">
        <authorList>
            <person name="Babu N.S."/>
            <person name="Beckwith C.J."/>
            <person name="Beseler K.G."/>
            <person name="Brison A."/>
            <person name="Carone J.V."/>
            <person name="Caskin T.P."/>
            <person name="Diamond M."/>
            <person name="Durham M.E."/>
            <person name="Foxe J.M."/>
            <person name="Go M."/>
            <person name="Henderson B.A."/>
            <person name="Jones I.B."/>
            <person name="McGettigan J.A."/>
            <person name="Micheletti S.J."/>
            <person name="Nasrallah M.E."/>
            <person name="Ortiz D."/>
            <person name="Piller C.R."/>
            <person name="Privatt S.R."/>
            <person name="Schneider S.L."/>
            <person name="Sharp S."/>
            <person name="Smith T.C."/>
            <person name="Stanton J.D."/>
            <person name="Ullery H.E."/>
            <person name="Wilson R.J."/>
            <person name="Serrano M.G."/>
            <person name="Buck G."/>
            <person name="Lee V."/>
            <person name="Wang Y."/>
            <person name="Carvalho R."/>
            <person name="Voegtly L."/>
            <person name="Shi R."/>
            <person name="Duckworth R."/>
            <person name="Johnson A."/>
            <person name="Loviza R."/>
            <person name="Walstead R."/>
            <person name="Shah Z."/>
            <person name="Kiflezghi M."/>
            <person name="Wade K."/>
            <person name="Ball S.L."/>
            <person name="Bradley K.W."/>
            <person name="Asai D.J."/>
            <person name="Bowman C.A."/>
            <person name="Russell D.A."/>
            <person name="Pope W.H."/>
            <person name="Jacobs-Sera D."/>
            <person name="Hendrix R.W."/>
            <person name="Hatfull G.F."/>
        </authorList>
    </citation>
    <scope>NUCLEOTIDE SEQUENCE [LARGE SCALE GENOMIC DNA]</scope>
    <source>
        <strain evidence="1 2">DSM 27648</strain>
    </source>
</reference>
<dbReference type="Proteomes" id="UP000064967">
    <property type="component" value="Chromosome"/>
</dbReference>
<dbReference type="RefSeq" id="WP_146648325.1">
    <property type="nucleotide sequence ID" value="NZ_CP012333.1"/>
</dbReference>
<dbReference type="EMBL" id="CP012333">
    <property type="protein sequence ID" value="AKU97135.1"/>
    <property type="molecule type" value="Genomic_DNA"/>
</dbReference>
<keyword evidence="2" id="KW-1185">Reference proteome</keyword>
<dbReference type="PROSITE" id="PS51257">
    <property type="entry name" value="PROKAR_LIPOPROTEIN"/>
    <property type="match status" value="1"/>
</dbReference>
<gene>
    <name evidence="1" type="ORF">AKJ09_03799</name>
</gene>
<dbReference type="STRING" id="1391654.AKJ09_03799"/>
<proteinExistence type="predicted"/>
<organism evidence="1 2">
    <name type="scientific">Labilithrix luteola</name>
    <dbReference type="NCBI Taxonomy" id="1391654"/>
    <lineage>
        <taxon>Bacteria</taxon>
        <taxon>Pseudomonadati</taxon>
        <taxon>Myxococcota</taxon>
        <taxon>Polyangia</taxon>
        <taxon>Polyangiales</taxon>
        <taxon>Labilitrichaceae</taxon>
        <taxon>Labilithrix</taxon>
    </lineage>
</organism>
<sequence>MRSTLVTGVLGLFLLVGCGGGNAARSPAEENPANAAARVQAFEKTEDELLRDLSALDRRVALRARVTPGEDDLRRVTMGALLAEDPSLAAVDGAIDPFSFEARARGLASAKAKLASTPKELPSQASAMTPAPAFERELLGRLIDEESVRLDEERALPRSASSLVRGVVETWTAPSSKEQAAERDRWLTRRLEELRASVAASPTKLDVIRARELDDALDALEHEIDAPGFRDSTAKLVQLREALEAQNGQRPRAAHDWSQTATRVRAHLGLEGSPEAMEKAFDATEKDLRARAEKAAEAAKLSGDDLGARVAKLVFPEARKNEPDTPCVDAVPGSRMRSMVPPPERVSACRLRHTLADASDDAAKAAALVALHDHVVIAQWALDTARGGTIEATTAKHHTMARPSPDITARWERMALARPVSALGGGYAALLLARGDDPKARAHAWSELGEVPLDVAERTLDTPVDAKAKN</sequence>
<evidence type="ECO:0000313" key="1">
    <source>
        <dbReference type="EMBL" id="AKU97135.1"/>
    </source>
</evidence>
<dbReference type="KEGG" id="llu:AKJ09_03799"/>
<accession>A0A0K1PUC1</accession>
<name>A0A0K1PUC1_9BACT</name>
<dbReference type="AlphaFoldDB" id="A0A0K1PUC1"/>